<protein>
    <recommendedName>
        <fullName evidence="4">Branched-chain amino acid ABC transporter</fullName>
    </recommendedName>
</protein>
<feature type="transmembrane region" description="Helical" evidence="1">
    <location>
        <begin position="82"/>
        <end position="100"/>
    </location>
</feature>
<evidence type="ECO:0008006" key="4">
    <source>
        <dbReference type="Google" id="ProtNLM"/>
    </source>
</evidence>
<sequence>MLDNILPVLTILGMALVVYATRVSGPWLLGRWLDARPVRTWLGYLPGTVLVALVAPLVFASGVAEALASLVTLLVAVRTRNVLISMLVGVVVVWGLRFWFA</sequence>
<dbReference type="RefSeq" id="WP_220208871.1">
    <property type="nucleotide sequence ID" value="NZ_BNJK01000002.1"/>
</dbReference>
<comment type="caution">
    <text evidence="2">The sequence shown here is derived from an EMBL/GenBank/DDBJ whole genome shotgun (WGS) entry which is preliminary data.</text>
</comment>
<accession>A0A8J3N4E2</accession>
<evidence type="ECO:0000313" key="3">
    <source>
        <dbReference type="Proteomes" id="UP000597444"/>
    </source>
</evidence>
<dbReference type="InterPro" id="IPR008407">
    <property type="entry name" value="Brnchd-chn_aa_trnsp_AzlD"/>
</dbReference>
<name>A0A8J3N4E2_9CHLR</name>
<dbReference type="Proteomes" id="UP000597444">
    <property type="component" value="Unassembled WGS sequence"/>
</dbReference>
<keyword evidence="1" id="KW-0472">Membrane</keyword>
<feature type="transmembrane region" description="Helical" evidence="1">
    <location>
        <begin position="44"/>
        <end position="75"/>
    </location>
</feature>
<keyword evidence="1" id="KW-1133">Transmembrane helix</keyword>
<keyword evidence="3" id="KW-1185">Reference proteome</keyword>
<dbReference type="AlphaFoldDB" id="A0A8J3N4E2"/>
<organism evidence="2 3">
    <name type="scientific">Reticulibacter mediterranei</name>
    <dbReference type="NCBI Taxonomy" id="2778369"/>
    <lineage>
        <taxon>Bacteria</taxon>
        <taxon>Bacillati</taxon>
        <taxon>Chloroflexota</taxon>
        <taxon>Ktedonobacteria</taxon>
        <taxon>Ktedonobacterales</taxon>
        <taxon>Reticulibacteraceae</taxon>
        <taxon>Reticulibacter</taxon>
    </lineage>
</organism>
<gene>
    <name evidence="2" type="ORF">KSF_081550</name>
</gene>
<dbReference type="Pfam" id="PF05437">
    <property type="entry name" value="AzlD"/>
    <property type="match status" value="1"/>
</dbReference>
<reference evidence="2" key="1">
    <citation type="submission" date="2020-10" db="EMBL/GenBank/DDBJ databases">
        <title>Taxonomic study of unclassified bacteria belonging to the class Ktedonobacteria.</title>
        <authorList>
            <person name="Yabe S."/>
            <person name="Wang C.M."/>
            <person name="Zheng Y."/>
            <person name="Sakai Y."/>
            <person name="Cavaletti L."/>
            <person name="Monciardini P."/>
            <person name="Donadio S."/>
        </authorList>
    </citation>
    <scope>NUCLEOTIDE SEQUENCE</scope>
    <source>
        <strain evidence="2">ID150040</strain>
    </source>
</reference>
<evidence type="ECO:0000313" key="2">
    <source>
        <dbReference type="EMBL" id="GHO98107.1"/>
    </source>
</evidence>
<proteinExistence type="predicted"/>
<evidence type="ECO:0000256" key="1">
    <source>
        <dbReference type="SAM" id="Phobius"/>
    </source>
</evidence>
<dbReference type="EMBL" id="BNJK01000002">
    <property type="protein sequence ID" value="GHO98107.1"/>
    <property type="molecule type" value="Genomic_DNA"/>
</dbReference>
<keyword evidence="1" id="KW-0812">Transmembrane</keyword>